<dbReference type="PANTHER" id="PTHR46622:SF1">
    <property type="entry name" value="DNA-DEPENDENT METALLOPROTEASE WSS1"/>
    <property type="match status" value="1"/>
</dbReference>
<feature type="region of interest" description="Disordered" evidence="1">
    <location>
        <begin position="152"/>
        <end position="191"/>
    </location>
</feature>
<accession>A0A836L3V2</accession>
<protein>
    <recommendedName>
        <fullName evidence="2">WLM domain-containing protein</fullName>
    </recommendedName>
</protein>
<feature type="compositionally biased region" description="Gly residues" evidence="1">
    <location>
        <begin position="177"/>
        <end position="190"/>
    </location>
</feature>
<keyword evidence="4" id="KW-1185">Reference proteome</keyword>
<dbReference type="Pfam" id="PF08325">
    <property type="entry name" value="WLM"/>
    <property type="match status" value="1"/>
</dbReference>
<name>A0A836L3V2_9TRYP</name>
<dbReference type="KEGG" id="phet:94288595"/>
<organism evidence="3 4">
    <name type="scientific">Porcisia hertigi</name>
    <dbReference type="NCBI Taxonomy" id="2761500"/>
    <lineage>
        <taxon>Eukaryota</taxon>
        <taxon>Discoba</taxon>
        <taxon>Euglenozoa</taxon>
        <taxon>Kinetoplastea</taxon>
        <taxon>Metakinetoplastina</taxon>
        <taxon>Trypanosomatida</taxon>
        <taxon>Trypanosomatidae</taxon>
        <taxon>Leishmaniinae</taxon>
        <taxon>Porcisia</taxon>
    </lineage>
</organism>
<dbReference type="OrthoDB" id="261960at2759"/>
<sequence>MSSAFLAQLPFIGSSSTLGWQHDDVAQSYMDHLLQRARVLLPRRGWRVGLIKEFYPRGASLLGLNVNAGSEVCIRFRIPGKKNEFLPFHEVLCTALHEFTHCVHSKHDRSFWNLYYDLVKECEALEVAMIQQGKQLYPDMPQTLATRRPITHPRGRAVSGAGTAATPRSRRKATGYRLGGADAGGRGQIGTHGRHVTQLITKAAPTHGTSISASTPKAGFPGEGQRLGSGHLHQCVTPDSVTPTRDALRRILADAAERRLMREQLTAPPAKVSSQPLVPQLDAGASFRECDRQTEVDDDNVPDCIPQSILEKQDGGGWRCPRCSFLNGGGSPRSCAFCADCDGGEEAEGTAPKRSRVDREHSFLEMPTVVVSSPTASYTVLAEGPQERQRENTVREYYVVSSDDDSTCNSNQTLSGWCLDCPSK</sequence>
<comment type="caution">
    <text evidence="3">The sequence shown here is derived from an EMBL/GenBank/DDBJ whole genome shotgun (WGS) entry which is preliminary data.</text>
</comment>
<proteinExistence type="predicted"/>
<evidence type="ECO:0000313" key="4">
    <source>
        <dbReference type="Proteomes" id="UP000674318"/>
    </source>
</evidence>
<dbReference type="EMBL" id="JAFJZO010000032">
    <property type="protein sequence ID" value="KAG5496192.1"/>
    <property type="molecule type" value="Genomic_DNA"/>
</dbReference>
<dbReference type="InterPro" id="IPR013536">
    <property type="entry name" value="WLM_dom"/>
</dbReference>
<evidence type="ECO:0000259" key="2">
    <source>
        <dbReference type="PROSITE" id="PS51397"/>
    </source>
</evidence>
<dbReference type="GO" id="GO:0008237">
    <property type="term" value="F:metallopeptidase activity"/>
    <property type="evidence" value="ECO:0007669"/>
    <property type="project" value="TreeGrafter"/>
</dbReference>
<dbReference type="RefSeq" id="XP_067754675.1">
    <property type="nucleotide sequence ID" value="XM_067898518.1"/>
</dbReference>
<dbReference type="PROSITE" id="PS51397">
    <property type="entry name" value="WLM"/>
    <property type="match status" value="1"/>
</dbReference>
<evidence type="ECO:0000313" key="3">
    <source>
        <dbReference type="EMBL" id="KAG5496192.1"/>
    </source>
</evidence>
<dbReference type="InterPro" id="IPR053000">
    <property type="entry name" value="WSS1-like_metalloprotease"/>
</dbReference>
<dbReference type="AlphaFoldDB" id="A0A836L3V2"/>
<dbReference type="GO" id="GO:0006281">
    <property type="term" value="P:DNA repair"/>
    <property type="evidence" value="ECO:0007669"/>
    <property type="project" value="TreeGrafter"/>
</dbReference>
<dbReference type="GO" id="GO:0005634">
    <property type="term" value="C:nucleus"/>
    <property type="evidence" value="ECO:0007669"/>
    <property type="project" value="TreeGrafter"/>
</dbReference>
<gene>
    <name evidence="3" type="ORF">JKF63_02493</name>
</gene>
<dbReference type="GeneID" id="94288595"/>
<dbReference type="Proteomes" id="UP000674318">
    <property type="component" value="Chromosome 32"/>
</dbReference>
<dbReference type="PANTHER" id="PTHR46622">
    <property type="entry name" value="DNA-DEPENDENT METALLOPROTEASE WSS1"/>
    <property type="match status" value="1"/>
</dbReference>
<feature type="domain" description="WLM" evidence="2">
    <location>
        <begin position="1"/>
        <end position="261"/>
    </location>
</feature>
<evidence type="ECO:0000256" key="1">
    <source>
        <dbReference type="SAM" id="MobiDB-lite"/>
    </source>
</evidence>
<reference evidence="3 4" key="1">
    <citation type="submission" date="2021-02" db="EMBL/GenBank/DDBJ databases">
        <title>Porcisia hertigi Genome sequencing and assembly.</title>
        <authorList>
            <person name="Almutairi H."/>
            <person name="Gatherer D."/>
        </authorList>
    </citation>
    <scope>NUCLEOTIDE SEQUENCE [LARGE SCALE GENOMIC DNA]</scope>
    <source>
        <strain evidence="3 4">C119</strain>
    </source>
</reference>